<gene>
    <name evidence="2" type="ORF">DDF84_018435</name>
</gene>
<evidence type="ECO:0000313" key="3">
    <source>
        <dbReference type="Proteomes" id="UP000253772"/>
    </source>
</evidence>
<reference evidence="2 3" key="1">
    <citation type="submission" date="2019-03" db="EMBL/GenBank/DDBJ databases">
        <title>Comparative insights into the high quality Complete genome sequence of highly metal resistant Cupriavidus metallidurans strain BS1 isolated from a gold-copper mine.</title>
        <authorList>
            <person name="Mazhar H.S."/>
            <person name="Rensing C."/>
        </authorList>
    </citation>
    <scope>NUCLEOTIDE SEQUENCE [LARGE SCALE GENOMIC DNA]</scope>
    <source>
        <strain evidence="2 3">BS1</strain>
    </source>
</reference>
<organism evidence="2 3">
    <name type="scientific">Cupriavidus metallidurans</name>
    <dbReference type="NCBI Taxonomy" id="119219"/>
    <lineage>
        <taxon>Bacteria</taxon>
        <taxon>Pseudomonadati</taxon>
        <taxon>Pseudomonadota</taxon>
        <taxon>Betaproteobacteria</taxon>
        <taxon>Burkholderiales</taxon>
        <taxon>Burkholderiaceae</taxon>
        <taxon>Cupriavidus</taxon>
    </lineage>
</organism>
<sequence length="276" mass="29184">MTEGKLAGKVAIVTGAGNGLGAHCATVLAEHGARVAVVDIRLDAAREVVAAIEAKGGTAMAVETDVSAEDAIRRMVAAVVEQWGRIDVLHNNAAALDLKTRYADRDVCNVEIEAWDRSMDVNARGAMLCCKHVIPVMLRNGGGSVIHSSSGFGVMGDATLTSYACSKAALLALSRMVAAQYGKQGVRSNALVIGFVLNEHAQKEVPEEIKQILLAQHLTPELGSPRQIADVVAFLASDESAFVTGHTMMVDGGFTSHAPSLVPIRELFARKGDNKW</sequence>
<evidence type="ECO:0000256" key="1">
    <source>
        <dbReference type="ARBA" id="ARBA00006484"/>
    </source>
</evidence>
<dbReference type="PROSITE" id="PS00061">
    <property type="entry name" value="ADH_SHORT"/>
    <property type="match status" value="1"/>
</dbReference>
<dbReference type="PANTHER" id="PTHR42820">
    <property type="entry name" value="SHORT-CHAIN DEHYDROGENASE REDUCTASE"/>
    <property type="match status" value="1"/>
</dbReference>
<dbReference type="Pfam" id="PF13561">
    <property type="entry name" value="adh_short_C2"/>
    <property type="match status" value="1"/>
</dbReference>
<dbReference type="OrthoDB" id="7064009at2"/>
<dbReference type="SUPFAM" id="SSF51735">
    <property type="entry name" value="NAD(P)-binding Rossmann-fold domains"/>
    <property type="match status" value="1"/>
</dbReference>
<protein>
    <submittedName>
        <fullName evidence="2">SDR family oxidoreductase</fullName>
    </submittedName>
</protein>
<dbReference type="PANTHER" id="PTHR42820:SF1">
    <property type="entry name" value="SHORT-CHAIN DEHYDROGENASE_REDUCTASE FAMILY PROTEIN"/>
    <property type="match status" value="1"/>
</dbReference>
<dbReference type="PRINTS" id="PR00081">
    <property type="entry name" value="GDHRDH"/>
</dbReference>
<comment type="similarity">
    <text evidence="1">Belongs to the short-chain dehydrogenases/reductases (SDR) family.</text>
</comment>
<dbReference type="PRINTS" id="PR00080">
    <property type="entry name" value="SDRFAMILY"/>
</dbReference>
<dbReference type="RefSeq" id="WP_017510664.1">
    <property type="nucleotide sequence ID" value="NZ_CP037901.1"/>
</dbReference>
<accession>A0A482IYM6</accession>
<dbReference type="EMBL" id="CP037901">
    <property type="protein sequence ID" value="QBP11790.1"/>
    <property type="molecule type" value="Genomic_DNA"/>
</dbReference>
<dbReference type="InterPro" id="IPR002347">
    <property type="entry name" value="SDR_fam"/>
</dbReference>
<name>A0A482IYM6_9BURK</name>
<proteinExistence type="inferred from homology"/>
<dbReference type="Proteomes" id="UP000253772">
    <property type="component" value="Chromosome c2"/>
</dbReference>
<dbReference type="FunFam" id="3.40.50.720:FF:000084">
    <property type="entry name" value="Short-chain dehydrogenase reductase"/>
    <property type="match status" value="1"/>
</dbReference>
<dbReference type="InterPro" id="IPR036291">
    <property type="entry name" value="NAD(P)-bd_dom_sf"/>
</dbReference>
<dbReference type="InterPro" id="IPR020904">
    <property type="entry name" value="Sc_DH/Rdtase_CS"/>
</dbReference>
<dbReference type="Gene3D" id="3.40.50.720">
    <property type="entry name" value="NAD(P)-binding Rossmann-like Domain"/>
    <property type="match status" value="1"/>
</dbReference>
<dbReference type="AlphaFoldDB" id="A0A482IYM6"/>
<evidence type="ECO:0000313" key="2">
    <source>
        <dbReference type="EMBL" id="QBP11790.1"/>
    </source>
</evidence>